<reference evidence="1 2" key="1">
    <citation type="submission" date="2016-04" db="EMBL/GenBank/DDBJ databases">
        <title>A degradative enzymes factory behind the ericoid mycorrhizal symbiosis.</title>
        <authorList>
            <consortium name="DOE Joint Genome Institute"/>
            <person name="Martino E."/>
            <person name="Morin E."/>
            <person name="Grelet G."/>
            <person name="Kuo A."/>
            <person name="Kohler A."/>
            <person name="Daghino S."/>
            <person name="Barry K."/>
            <person name="Choi C."/>
            <person name="Cichocki N."/>
            <person name="Clum A."/>
            <person name="Copeland A."/>
            <person name="Hainaut M."/>
            <person name="Haridas S."/>
            <person name="Labutti K."/>
            <person name="Lindquist E."/>
            <person name="Lipzen A."/>
            <person name="Khouja H.-R."/>
            <person name="Murat C."/>
            <person name="Ohm R."/>
            <person name="Olson A."/>
            <person name="Spatafora J."/>
            <person name="Veneault-Fourrey C."/>
            <person name="Henrissat B."/>
            <person name="Grigoriev I."/>
            <person name="Martin F."/>
            <person name="Perotto S."/>
        </authorList>
    </citation>
    <scope>NUCLEOTIDE SEQUENCE [LARGE SCALE GENOMIC DNA]</scope>
    <source>
        <strain evidence="1 2">F</strain>
    </source>
</reference>
<proteinExistence type="predicted"/>
<sequence length="77" mass="8601">MADWNSVRRRIIGCIRSARSVVTGFVTSVSKGLWGARKCLWRAVCRLGWPDAERTEAGTESLGFAGMGRRAQWNESK</sequence>
<accession>A0A2J6QRV4</accession>
<gene>
    <name evidence="1" type="ORF">L207DRAFT_521223</name>
</gene>
<evidence type="ECO:0000313" key="1">
    <source>
        <dbReference type="EMBL" id="PMD28994.1"/>
    </source>
</evidence>
<evidence type="ECO:0000313" key="2">
    <source>
        <dbReference type="Proteomes" id="UP000235786"/>
    </source>
</evidence>
<keyword evidence="2" id="KW-1185">Reference proteome</keyword>
<dbReference type="AlphaFoldDB" id="A0A2J6QRV4"/>
<dbReference type="Proteomes" id="UP000235786">
    <property type="component" value="Unassembled WGS sequence"/>
</dbReference>
<name>A0A2J6QRV4_HYAVF</name>
<protein>
    <submittedName>
        <fullName evidence="1">Uncharacterized protein</fullName>
    </submittedName>
</protein>
<organism evidence="1 2">
    <name type="scientific">Hyaloscypha variabilis (strain UAMH 11265 / GT02V1 / F)</name>
    <name type="common">Meliniomyces variabilis</name>
    <dbReference type="NCBI Taxonomy" id="1149755"/>
    <lineage>
        <taxon>Eukaryota</taxon>
        <taxon>Fungi</taxon>
        <taxon>Dikarya</taxon>
        <taxon>Ascomycota</taxon>
        <taxon>Pezizomycotina</taxon>
        <taxon>Leotiomycetes</taxon>
        <taxon>Helotiales</taxon>
        <taxon>Hyaloscyphaceae</taxon>
        <taxon>Hyaloscypha</taxon>
        <taxon>Hyaloscypha variabilis</taxon>
    </lineage>
</organism>
<dbReference type="EMBL" id="KZ613979">
    <property type="protein sequence ID" value="PMD28994.1"/>
    <property type="molecule type" value="Genomic_DNA"/>
</dbReference>